<proteinExistence type="predicted"/>
<gene>
    <name evidence="2" type="ORF">BIW11_05114</name>
</gene>
<comment type="caution">
    <text evidence="2">The sequence shown here is derived from an EMBL/GenBank/DDBJ whole genome shotgun (WGS) entry which is preliminary data.</text>
</comment>
<organism evidence="2 3">
    <name type="scientific">Tropilaelaps mercedesae</name>
    <dbReference type="NCBI Taxonomy" id="418985"/>
    <lineage>
        <taxon>Eukaryota</taxon>
        <taxon>Metazoa</taxon>
        <taxon>Ecdysozoa</taxon>
        <taxon>Arthropoda</taxon>
        <taxon>Chelicerata</taxon>
        <taxon>Arachnida</taxon>
        <taxon>Acari</taxon>
        <taxon>Parasitiformes</taxon>
        <taxon>Mesostigmata</taxon>
        <taxon>Gamasina</taxon>
        <taxon>Dermanyssoidea</taxon>
        <taxon>Laelapidae</taxon>
        <taxon>Tropilaelaps</taxon>
    </lineage>
</organism>
<accession>A0A1V9Y3S1</accession>
<feature type="region of interest" description="Disordered" evidence="1">
    <location>
        <begin position="160"/>
        <end position="278"/>
    </location>
</feature>
<name>A0A1V9Y3S1_9ACAR</name>
<evidence type="ECO:0000256" key="1">
    <source>
        <dbReference type="SAM" id="MobiDB-lite"/>
    </source>
</evidence>
<feature type="compositionally biased region" description="Polar residues" evidence="1">
    <location>
        <begin position="189"/>
        <end position="201"/>
    </location>
</feature>
<feature type="region of interest" description="Disordered" evidence="1">
    <location>
        <begin position="1"/>
        <end position="146"/>
    </location>
</feature>
<keyword evidence="3" id="KW-1185">Reference proteome</keyword>
<evidence type="ECO:0000313" key="3">
    <source>
        <dbReference type="Proteomes" id="UP000192247"/>
    </source>
</evidence>
<dbReference type="EMBL" id="MNPL01000082">
    <property type="protein sequence ID" value="OQR80355.1"/>
    <property type="molecule type" value="Genomic_DNA"/>
</dbReference>
<feature type="region of interest" description="Disordered" evidence="1">
    <location>
        <begin position="537"/>
        <end position="576"/>
    </location>
</feature>
<dbReference type="AlphaFoldDB" id="A0A1V9Y3S1"/>
<dbReference type="InParanoid" id="A0A1V9Y3S1"/>
<feature type="compositionally biased region" description="Basic residues" evidence="1">
    <location>
        <begin position="102"/>
        <end position="118"/>
    </location>
</feature>
<evidence type="ECO:0000313" key="2">
    <source>
        <dbReference type="EMBL" id="OQR80355.1"/>
    </source>
</evidence>
<protein>
    <submittedName>
        <fullName evidence="2">Uncharacterized protein</fullName>
    </submittedName>
</protein>
<feature type="compositionally biased region" description="Basic and acidic residues" evidence="1">
    <location>
        <begin position="215"/>
        <end position="227"/>
    </location>
</feature>
<feature type="compositionally biased region" description="Basic and acidic residues" evidence="1">
    <location>
        <begin position="91"/>
        <end position="101"/>
    </location>
</feature>
<feature type="region of interest" description="Disordered" evidence="1">
    <location>
        <begin position="378"/>
        <end position="405"/>
    </location>
</feature>
<feature type="compositionally biased region" description="Basic and acidic residues" evidence="1">
    <location>
        <begin position="238"/>
        <end position="249"/>
    </location>
</feature>
<feature type="region of interest" description="Disordered" evidence="1">
    <location>
        <begin position="501"/>
        <end position="521"/>
    </location>
</feature>
<feature type="compositionally biased region" description="Polar residues" evidence="1">
    <location>
        <begin position="163"/>
        <end position="173"/>
    </location>
</feature>
<reference evidence="2 3" key="1">
    <citation type="journal article" date="2017" name="Gigascience">
        <title>Draft genome of the honey bee ectoparasitic mite, Tropilaelaps mercedesae, is shaped by the parasitic life history.</title>
        <authorList>
            <person name="Dong X."/>
            <person name="Armstrong S.D."/>
            <person name="Xia D."/>
            <person name="Makepeace B.L."/>
            <person name="Darby A.C."/>
            <person name="Kadowaki T."/>
        </authorList>
    </citation>
    <scope>NUCLEOTIDE SEQUENCE [LARGE SCALE GENOMIC DNA]</scope>
    <source>
        <strain evidence="2">Wuxi-XJTLU</strain>
    </source>
</reference>
<feature type="compositionally biased region" description="Basic and acidic residues" evidence="1">
    <location>
        <begin position="60"/>
        <end position="75"/>
    </location>
</feature>
<feature type="compositionally biased region" description="Basic and acidic residues" evidence="1">
    <location>
        <begin position="16"/>
        <end position="25"/>
    </location>
</feature>
<feature type="compositionally biased region" description="Basic and acidic residues" evidence="1">
    <location>
        <begin position="119"/>
        <end position="129"/>
    </location>
</feature>
<sequence>MSFSFLDNLDVDEVDPEHTFIREVPETPINQQFGLPEGAENKQGKGDTFSSFHKSPRSKKPLDKPLSEDTLHAEKSTPSPALRRSKRIAKKKDADAGDAGRKTKTIKNNRKTRASRKAGKSELPKKEDSSLYMTTSPKSEACISTDDKKTEYPIAHLAPLKKLQSTPGPSHNRSLLKVAVGNAALKPSTPLSRRQSSCNGETQKHGPQRNSSLTRKSEQRPVPDKLIVRKVTKVPVKSKMDRQNKKSKDANVTFKGTEPKVSVKDPIQEAESEKRTITSTGATDRLLAKDPVKEIGAKKRNITISGPVKVSLTKNHVTHIQPTAAKLVKQRSTITLSSNHQARVPMKIVDSNHNDVKIKSTDPTQAVKRVMLMPKIDLKPPGAKPVKFTTERNSTSKKFPDKNRDARKSLKSIVKKSTVGLNETRAKARVTMAVEEMVEKSPTKYGSAAAPRKSCKMADLYKHVQSKVAQLIHGTTISSAPNIRNTKNPAVKTDAGVRAAKGPLHHKPSLEPRKVRPRSISQAATSIGVATAAIAKNSFGQTSPRKSRTSDHLQPLRTKKAAILSNLPAGKPSKLDVMKTCYRRTTRKQA</sequence>
<dbReference type="OrthoDB" id="10643743at2759"/>
<dbReference type="Proteomes" id="UP000192247">
    <property type="component" value="Unassembled WGS sequence"/>
</dbReference>
<feature type="compositionally biased region" description="Basic and acidic residues" evidence="1">
    <location>
        <begin position="257"/>
        <end position="276"/>
    </location>
</feature>